<dbReference type="InterPro" id="IPR052728">
    <property type="entry name" value="O2_lipid_transport_reg"/>
</dbReference>
<sequence length="625" mass="70331">IKRENTVLVTVSDATGRYSSSFFWGNSYWTGSESLCYHLDSNATQEEASPFRLGFYTVRLHLALPQNISPSVSVQIFNVYMCSSGKKTGPILIADFRALFTPEYDRLSRSILMGLCLPLSCNNQDVRQLLQLAARDDETEPRSVQIVKVRSPHDGYIMWRDPTFWVLFAVSIAVLGLMAVGTIYDLYLVNKSRHFFSENYTYEITRASPPHLGEGSVKLDVGNFSQISSPSPIEGHINHGLEECSSSNGTLNESVNTVSSVANDSETSEKKGVLARFILAFSVRLNILTICDRSVGADTIPTIHGLRSISMAWVILGHTCIVVFKYSDNMEFKNVVEKEFLFQTINNGAYSVDTFFFISGLLVSFLYFRTVAKIDMAHLTRSTGFRSSALQYVGLMAYRYGRLTVPYLFVLGVVEITMKWFYSNSVFEPPTADHMNCPNYWWRNALYINTLFPVQDMCMLWSWYLADDTQFYVLGCVLLILAVSYFRVSAVLTCIFLVSSWVTTAFIAYNNKHIPGVDDPLAQFDKIYDKPWTRLGPYLVGMMVGWILYKTDCKIKMSKMAVVAGWLLSIGCLLALVYGLYDTQLHPIVAAAYSSLSHTAWALSLSWIVIACCTGYGGKRLRNTI</sequence>
<keyword evidence="5" id="KW-1185">Reference proteome</keyword>
<dbReference type="EMBL" id="JAJSOF020000029">
    <property type="protein sequence ID" value="KAJ4432079.1"/>
    <property type="molecule type" value="Genomic_DNA"/>
</dbReference>
<feature type="transmembrane region" description="Helical" evidence="1">
    <location>
        <begin position="491"/>
        <end position="511"/>
    </location>
</feature>
<feature type="transmembrane region" description="Helical" evidence="1">
    <location>
        <begin position="405"/>
        <end position="422"/>
    </location>
</feature>
<gene>
    <name evidence="4" type="ORF">ANN_20693</name>
</gene>
<feature type="domain" description="Nose resistant-to-fluoxetine protein N-terminal" evidence="3">
    <location>
        <begin position="5"/>
        <end position="130"/>
    </location>
</feature>
<dbReference type="PANTHER" id="PTHR11161">
    <property type="entry name" value="O-ACYLTRANSFERASE"/>
    <property type="match status" value="1"/>
</dbReference>
<feature type="transmembrane region" description="Helical" evidence="1">
    <location>
        <begin position="347"/>
        <end position="368"/>
    </location>
</feature>
<evidence type="ECO:0000259" key="3">
    <source>
        <dbReference type="Pfam" id="PF20146"/>
    </source>
</evidence>
<organism evidence="4 5">
    <name type="scientific">Periplaneta americana</name>
    <name type="common">American cockroach</name>
    <name type="synonym">Blatta americana</name>
    <dbReference type="NCBI Taxonomy" id="6978"/>
    <lineage>
        <taxon>Eukaryota</taxon>
        <taxon>Metazoa</taxon>
        <taxon>Ecdysozoa</taxon>
        <taxon>Arthropoda</taxon>
        <taxon>Hexapoda</taxon>
        <taxon>Insecta</taxon>
        <taxon>Pterygota</taxon>
        <taxon>Neoptera</taxon>
        <taxon>Polyneoptera</taxon>
        <taxon>Dictyoptera</taxon>
        <taxon>Blattodea</taxon>
        <taxon>Blattoidea</taxon>
        <taxon>Blattidae</taxon>
        <taxon>Blattinae</taxon>
        <taxon>Periplaneta</taxon>
    </lineage>
</organism>
<feature type="transmembrane region" description="Helical" evidence="1">
    <location>
        <begin position="531"/>
        <end position="549"/>
    </location>
</feature>
<keyword evidence="1" id="KW-0812">Transmembrane</keyword>
<name>A0ABQ8SE00_PERAM</name>
<evidence type="ECO:0000259" key="2">
    <source>
        <dbReference type="Pfam" id="PF01757"/>
    </source>
</evidence>
<proteinExistence type="predicted"/>
<feature type="transmembrane region" description="Helical" evidence="1">
    <location>
        <begin position="601"/>
        <end position="618"/>
    </location>
</feature>
<feature type="transmembrane region" description="Helical" evidence="1">
    <location>
        <begin position="561"/>
        <end position="581"/>
    </location>
</feature>
<dbReference type="PANTHER" id="PTHR11161:SF72">
    <property type="entry name" value="FI21449P1"/>
    <property type="match status" value="1"/>
</dbReference>
<dbReference type="Proteomes" id="UP001148838">
    <property type="component" value="Unassembled WGS sequence"/>
</dbReference>
<feature type="transmembrane region" description="Helical" evidence="1">
    <location>
        <begin position="469"/>
        <end position="486"/>
    </location>
</feature>
<dbReference type="Pfam" id="PF01757">
    <property type="entry name" value="Acyl_transf_3"/>
    <property type="match status" value="1"/>
</dbReference>
<feature type="transmembrane region" description="Helical" evidence="1">
    <location>
        <begin position="164"/>
        <end position="187"/>
    </location>
</feature>
<dbReference type="InterPro" id="IPR002656">
    <property type="entry name" value="Acyl_transf_3_dom"/>
</dbReference>
<dbReference type="Pfam" id="PF20146">
    <property type="entry name" value="NRF"/>
    <property type="match status" value="1"/>
</dbReference>
<evidence type="ECO:0000256" key="1">
    <source>
        <dbReference type="SAM" id="Phobius"/>
    </source>
</evidence>
<evidence type="ECO:0000313" key="5">
    <source>
        <dbReference type="Proteomes" id="UP001148838"/>
    </source>
</evidence>
<dbReference type="InterPro" id="IPR006621">
    <property type="entry name" value="Nose-resist-to-fluoxetine_N"/>
</dbReference>
<protein>
    <recommendedName>
        <fullName evidence="6">Nose resistant-to-fluoxetine protein N-terminal domain-containing protein</fullName>
    </recommendedName>
</protein>
<feature type="domain" description="Acyltransferase 3" evidence="2">
    <location>
        <begin position="303"/>
        <end position="614"/>
    </location>
</feature>
<feature type="non-terminal residue" evidence="4">
    <location>
        <position position="1"/>
    </location>
</feature>
<accession>A0ABQ8SE00</accession>
<comment type="caution">
    <text evidence="4">The sequence shown here is derived from an EMBL/GenBank/DDBJ whole genome shotgun (WGS) entry which is preliminary data.</text>
</comment>
<evidence type="ECO:0000313" key="4">
    <source>
        <dbReference type="EMBL" id="KAJ4432079.1"/>
    </source>
</evidence>
<keyword evidence="1" id="KW-1133">Transmembrane helix</keyword>
<keyword evidence="1" id="KW-0472">Membrane</keyword>
<evidence type="ECO:0008006" key="6">
    <source>
        <dbReference type="Google" id="ProtNLM"/>
    </source>
</evidence>
<reference evidence="4 5" key="1">
    <citation type="journal article" date="2022" name="Allergy">
        <title>Genome assembly and annotation of Periplaneta americana reveal a comprehensive cockroach allergen profile.</title>
        <authorList>
            <person name="Wang L."/>
            <person name="Xiong Q."/>
            <person name="Saelim N."/>
            <person name="Wang L."/>
            <person name="Nong W."/>
            <person name="Wan A.T."/>
            <person name="Shi M."/>
            <person name="Liu X."/>
            <person name="Cao Q."/>
            <person name="Hui J.H.L."/>
            <person name="Sookrung N."/>
            <person name="Leung T.F."/>
            <person name="Tungtrongchitr A."/>
            <person name="Tsui S.K.W."/>
        </authorList>
    </citation>
    <scope>NUCLEOTIDE SEQUENCE [LARGE SCALE GENOMIC DNA]</scope>
    <source>
        <strain evidence="4">PWHHKU_190912</strain>
    </source>
</reference>